<reference evidence="1" key="1">
    <citation type="submission" date="2018-05" db="EMBL/GenBank/DDBJ databases">
        <authorList>
            <person name="Lanie J.A."/>
            <person name="Ng W.-L."/>
            <person name="Kazmierczak K.M."/>
            <person name="Andrzejewski T.M."/>
            <person name="Davidsen T.M."/>
            <person name="Wayne K.J."/>
            <person name="Tettelin H."/>
            <person name="Glass J.I."/>
            <person name="Rusch D."/>
            <person name="Podicherti R."/>
            <person name="Tsui H.-C.T."/>
            <person name="Winkler M.E."/>
        </authorList>
    </citation>
    <scope>NUCLEOTIDE SEQUENCE</scope>
</reference>
<proteinExistence type="predicted"/>
<gene>
    <name evidence="1" type="ORF">METZ01_LOCUS405080</name>
</gene>
<name>A0A382W041_9ZZZZ</name>
<accession>A0A382W041</accession>
<evidence type="ECO:0000313" key="1">
    <source>
        <dbReference type="EMBL" id="SVD52226.1"/>
    </source>
</evidence>
<feature type="non-terminal residue" evidence="1">
    <location>
        <position position="1"/>
    </location>
</feature>
<sequence length="43" mass="4810">SKLEIEVTANGDNILRLLGEAKRGITAARNHFIQRMQFVKGVN</sequence>
<organism evidence="1">
    <name type="scientific">marine metagenome</name>
    <dbReference type="NCBI Taxonomy" id="408172"/>
    <lineage>
        <taxon>unclassified sequences</taxon>
        <taxon>metagenomes</taxon>
        <taxon>ecological metagenomes</taxon>
    </lineage>
</organism>
<dbReference type="EMBL" id="UINC01156037">
    <property type="protein sequence ID" value="SVD52226.1"/>
    <property type="molecule type" value="Genomic_DNA"/>
</dbReference>
<protein>
    <submittedName>
        <fullName evidence="1">Uncharacterized protein</fullName>
    </submittedName>
</protein>
<dbReference type="AlphaFoldDB" id="A0A382W041"/>